<dbReference type="GO" id="GO:0016787">
    <property type="term" value="F:hydrolase activity"/>
    <property type="evidence" value="ECO:0007669"/>
    <property type="project" value="UniProtKB-KW"/>
</dbReference>
<feature type="compositionally biased region" description="Low complexity" evidence="3">
    <location>
        <begin position="226"/>
        <end position="244"/>
    </location>
</feature>
<dbReference type="InterPro" id="IPR016191">
    <property type="entry name" value="Ribonuclease/ribotoxin"/>
</dbReference>
<reference evidence="4" key="1">
    <citation type="submission" date="2016-04" db="EMBL/GenBank/DDBJ databases">
        <authorList>
            <person name="Nguyen H.D."/>
            <person name="Kesanakurti P."/>
            <person name="Cullis J."/>
            <person name="Levesque C.A."/>
            <person name="Hambleton S."/>
        </authorList>
    </citation>
    <scope>NUCLEOTIDE SEQUENCE</scope>
    <source>
        <strain evidence="4">DAOMC 238032</strain>
    </source>
</reference>
<evidence type="ECO:0000256" key="1">
    <source>
        <dbReference type="ARBA" id="ARBA00022722"/>
    </source>
</evidence>
<evidence type="ECO:0000256" key="3">
    <source>
        <dbReference type="SAM" id="MobiDB-lite"/>
    </source>
</evidence>
<dbReference type="EMBL" id="LWDD02001898">
    <property type="protein sequence ID" value="KAE8244008.1"/>
    <property type="molecule type" value="Genomic_DNA"/>
</dbReference>
<dbReference type="Pfam" id="PF00545">
    <property type="entry name" value="Ribonuclease"/>
    <property type="match status" value="1"/>
</dbReference>
<dbReference type="Gene3D" id="3.10.450.30">
    <property type="entry name" value="Microbial ribonucleases"/>
    <property type="match status" value="1"/>
</dbReference>
<feature type="region of interest" description="Disordered" evidence="3">
    <location>
        <begin position="270"/>
        <end position="329"/>
    </location>
</feature>
<feature type="compositionally biased region" description="Polar residues" evidence="3">
    <location>
        <begin position="270"/>
        <end position="281"/>
    </location>
</feature>
<protein>
    <recommendedName>
        <fullName evidence="6">FHA domain-containing protein</fullName>
    </recommendedName>
</protein>
<keyword evidence="2" id="KW-0378">Hydrolase</keyword>
<comment type="caution">
    <text evidence="4">The sequence shown here is derived from an EMBL/GenBank/DDBJ whole genome shotgun (WGS) entry which is preliminary data.</text>
</comment>
<name>A0A8T8SN43_9BASI</name>
<organism evidence="4 5">
    <name type="scientific">Tilletia caries</name>
    <name type="common">wheat bunt fungus</name>
    <dbReference type="NCBI Taxonomy" id="13290"/>
    <lineage>
        <taxon>Eukaryota</taxon>
        <taxon>Fungi</taxon>
        <taxon>Dikarya</taxon>
        <taxon>Basidiomycota</taxon>
        <taxon>Ustilaginomycotina</taxon>
        <taxon>Exobasidiomycetes</taxon>
        <taxon>Tilletiales</taxon>
        <taxon>Tilletiaceae</taxon>
        <taxon>Tilletia</taxon>
    </lineage>
</organism>
<dbReference type="Proteomes" id="UP000077671">
    <property type="component" value="Unassembled WGS sequence"/>
</dbReference>
<dbReference type="SUPFAM" id="SSF53933">
    <property type="entry name" value="Microbial ribonucleases"/>
    <property type="match status" value="1"/>
</dbReference>
<keyword evidence="1" id="KW-0540">Nuclease</keyword>
<evidence type="ECO:0000256" key="2">
    <source>
        <dbReference type="ARBA" id="ARBA00022801"/>
    </source>
</evidence>
<feature type="compositionally biased region" description="Low complexity" evidence="3">
    <location>
        <begin position="287"/>
        <end position="301"/>
    </location>
</feature>
<dbReference type="GO" id="GO:0004521">
    <property type="term" value="F:RNA endonuclease activity"/>
    <property type="evidence" value="ECO:0007669"/>
    <property type="project" value="InterPro"/>
</dbReference>
<accession>A0A8T8SN43</accession>
<evidence type="ECO:0000313" key="5">
    <source>
        <dbReference type="Proteomes" id="UP000077671"/>
    </source>
</evidence>
<proteinExistence type="predicted"/>
<feature type="region of interest" description="Disordered" evidence="3">
    <location>
        <begin position="163"/>
        <end position="204"/>
    </location>
</feature>
<dbReference type="AlphaFoldDB" id="A0A8T8SN43"/>
<evidence type="ECO:0000313" key="4">
    <source>
        <dbReference type="EMBL" id="KAE8244008.1"/>
    </source>
</evidence>
<dbReference type="InterPro" id="IPR000026">
    <property type="entry name" value="N1-like"/>
</dbReference>
<gene>
    <name evidence="4" type="ORF">A4X03_0g7639</name>
</gene>
<reference evidence="4" key="2">
    <citation type="journal article" date="2019" name="IMA Fungus">
        <title>Genome sequencing and comparison of five Tilletia species to identify candidate genes for the detection of regulated species infecting wheat.</title>
        <authorList>
            <person name="Nguyen H.D.T."/>
            <person name="Sultana T."/>
            <person name="Kesanakurti P."/>
            <person name="Hambleton S."/>
        </authorList>
    </citation>
    <scope>NUCLEOTIDE SEQUENCE</scope>
    <source>
        <strain evidence="4">DAOMC 238032</strain>
    </source>
</reference>
<evidence type="ECO:0008006" key="6">
    <source>
        <dbReference type="Google" id="ProtNLM"/>
    </source>
</evidence>
<feature type="compositionally biased region" description="Low complexity" evidence="3">
    <location>
        <begin position="315"/>
        <end position="326"/>
    </location>
</feature>
<dbReference type="GO" id="GO:0003723">
    <property type="term" value="F:RNA binding"/>
    <property type="evidence" value="ECO:0007669"/>
    <property type="project" value="InterPro"/>
</dbReference>
<feature type="region of interest" description="Disordered" evidence="3">
    <location>
        <begin position="225"/>
        <end position="255"/>
    </location>
</feature>
<sequence length="443" mass="46974">MPVALHLTAVGRQPEFDKKIFHFAQPATLELDGHVRGTPVPGLDNAIFPSLALAIDQAYIDFDGSSFKLRSVLHHSDQVCVNGHLLGDDHLELHDDDVLTFGAYQRHSHTFEIDCTVRVSIIRLPSPVPVGTNWEGIRELVHHLRSITAPRCAMPMPAPIYSPGPRFEPTSSTPAFSHPPATLPALSTPMASPPRPSPASNDVSDAAAPLRSAADLIQLAARTSVSTSVLAPSRPSSSSSEHFPATPPPCTSTSSDQAAFSYAALTATRSHSAVTPASTRTLPPADPLASLPLSPPSSSLSTVEHGVSNFGDPVSSSASSTESNATIRPSSAPWISPFHVSERLSSTPVVCSPAVHSPKAPPQALDSYYDDPSENVSLSCDGNGPYYEFPLVTNGPYYSTKSNYVSPGPDRVVYTGNGVYCASVYHSSRTASTFAQCSDSGYY</sequence>